<name>A0AA86NNK8_9EUKA</name>
<sequence>MREKQKQAIYTPWATHERLRCCVRKDSLKRRACSSEMVNLQVTHQPLDYQKFKYVGGNSPLPPRRFMSAKTHKGFVHTLSQRFARPAISFIRVLPEQFKLVNVISYPNRFLPYQGHDQRDI</sequence>
<gene>
    <name evidence="1" type="ORF">HINF_LOCUS10479</name>
    <name evidence="2" type="ORF">HINF_LOCUS58611</name>
</gene>
<accession>A0AA86NNK8</accession>
<proteinExistence type="predicted"/>
<dbReference type="AlphaFoldDB" id="A0AA86NNK8"/>
<dbReference type="EMBL" id="CATOUU010000263">
    <property type="protein sequence ID" value="CAI9922834.1"/>
    <property type="molecule type" value="Genomic_DNA"/>
</dbReference>
<dbReference type="Proteomes" id="UP001642409">
    <property type="component" value="Unassembled WGS sequence"/>
</dbReference>
<dbReference type="EMBL" id="CAXDID020000330">
    <property type="protein sequence ID" value="CAL6077827.1"/>
    <property type="molecule type" value="Genomic_DNA"/>
</dbReference>
<evidence type="ECO:0000313" key="2">
    <source>
        <dbReference type="EMBL" id="CAL6077827.1"/>
    </source>
</evidence>
<evidence type="ECO:0000313" key="1">
    <source>
        <dbReference type="EMBL" id="CAI9922834.1"/>
    </source>
</evidence>
<keyword evidence="3" id="KW-1185">Reference proteome</keyword>
<evidence type="ECO:0000313" key="3">
    <source>
        <dbReference type="Proteomes" id="UP001642409"/>
    </source>
</evidence>
<comment type="caution">
    <text evidence="1">The sequence shown here is derived from an EMBL/GenBank/DDBJ whole genome shotgun (WGS) entry which is preliminary data.</text>
</comment>
<organism evidence="1">
    <name type="scientific">Hexamita inflata</name>
    <dbReference type="NCBI Taxonomy" id="28002"/>
    <lineage>
        <taxon>Eukaryota</taxon>
        <taxon>Metamonada</taxon>
        <taxon>Diplomonadida</taxon>
        <taxon>Hexamitidae</taxon>
        <taxon>Hexamitinae</taxon>
        <taxon>Hexamita</taxon>
    </lineage>
</organism>
<reference evidence="1" key="1">
    <citation type="submission" date="2023-06" db="EMBL/GenBank/DDBJ databases">
        <authorList>
            <person name="Kurt Z."/>
        </authorList>
    </citation>
    <scope>NUCLEOTIDE SEQUENCE</scope>
</reference>
<protein>
    <submittedName>
        <fullName evidence="2">Hypothetical_protein</fullName>
    </submittedName>
</protein>
<reference evidence="2 3" key="2">
    <citation type="submission" date="2024-07" db="EMBL/GenBank/DDBJ databases">
        <authorList>
            <person name="Akdeniz Z."/>
        </authorList>
    </citation>
    <scope>NUCLEOTIDE SEQUENCE [LARGE SCALE GENOMIC DNA]</scope>
</reference>